<reference evidence="1 2" key="1">
    <citation type="journal article" date="2020" name="Nature">
        <title>Six reference-quality genomes reveal evolution of bat adaptations.</title>
        <authorList>
            <person name="Jebb D."/>
            <person name="Huang Z."/>
            <person name="Pippel M."/>
            <person name="Hughes G.M."/>
            <person name="Lavrichenko K."/>
            <person name="Devanna P."/>
            <person name="Winkler S."/>
            <person name="Jermiin L.S."/>
            <person name="Skirmuntt E.C."/>
            <person name="Katzourakis A."/>
            <person name="Burkitt-Gray L."/>
            <person name="Ray D.A."/>
            <person name="Sullivan K.A.M."/>
            <person name="Roscito J.G."/>
            <person name="Kirilenko B.M."/>
            <person name="Davalos L.M."/>
            <person name="Corthals A.P."/>
            <person name="Power M.L."/>
            <person name="Jones G."/>
            <person name="Ransome R.D."/>
            <person name="Dechmann D.K.N."/>
            <person name="Locatelli A.G."/>
            <person name="Puechmaille S.J."/>
            <person name="Fedrigo O."/>
            <person name="Jarvis E.D."/>
            <person name="Hiller M."/>
            <person name="Vernes S.C."/>
            <person name="Myers E.W."/>
            <person name="Teeling E.C."/>
        </authorList>
    </citation>
    <scope>NUCLEOTIDE SEQUENCE [LARGE SCALE GENOMIC DNA]</scope>
    <source>
        <strain evidence="1">MMolMol1</strain>
        <tissue evidence="1">Muscle</tissue>
    </source>
</reference>
<accession>A0A7J8EES9</accession>
<evidence type="ECO:0000313" key="2">
    <source>
        <dbReference type="Proteomes" id="UP000550707"/>
    </source>
</evidence>
<dbReference type="InParanoid" id="A0A7J8EES9"/>
<dbReference type="AlphaFoldDB" id="A0A7J8EES9"/>
<gene>
    <name evidence="1" type="ORF">HJG59_008930</name>
</gene>
<sequence length="125" mass="14329">MTDMPWTFSVDHHFLMDGRARIHNSFASSLVSEHGDMHGEFEMGTGIEKQRREECVQCSFLALFLCCLPMAICSSQEDLECSKASHLIFSFHVLKPVVRFLHICNTLYLTSIFMPITSHEQTETQ</sequence>
<proteinExistence type="predicted"/>
<dbReference type="EMBL" id="JACASF010000014">
    <property type="protein sequence ID" value="KAF6433880.1"/>
    <property type="molecule type" value="Genomic_DNA"/>
</dbReference>
<dbReference type="Proteomes" id="UP000550707">
    <property type="component" value="Unassembled WGS sequence"/>
</dbReference>
<comment type="caution">
    <text evidence="1">The sequence shown here is derived from an EMBL/GenBank/DDBJ whole genome shotgun (WGS) entry which is preliminary data.</text>
</comment>
<organism evidence="1 2">
    <name type="scientific">Molossus molossus</name>
    <name type="common">Pallas' mastiff bat</name>
    <name type="synonym">Vespertilio molossus</name>
    <dbReference type="NCBI Taxonomy" id="27622"/>
    <lineage>
        <taxon>Eukaryota</taxon>
        <taxon>Metazoa</taxon>
        <taxon>Chordata</taxon>
        <taxon>Craniata</taxon>
        <taxon>Vertebrata</taxon>
        <taxon>Euteleostomi</taxon>
        <taxon>Mammalia</taxon>
        <taxon>Eutheria</taxon>
        <taxon>Laurasiatheria</taxon>
        <taxon>Chiroptera</taxon>
        <taxon>Yangochiroptera</taxon>
        <taxon>Molossidae</taxon>
        <taxon>Molossus</taxon>
    </lineage>
</organism>
<evidence type="ECO:0000313" key="1">
    <source>
        <dbReference type="EMBL" id="KAF6433880.1"/>
    </source>
</evidence>
<protein>
    <submittedName>
        <fullName evidence="1">Uncharacterized protein</fullName>
    </submittedName>
</protein>
<name>A0A7J8EES9_MOLMO</name>
<keyword evidence="2" id="KW-1185">Reference proteome</keyword>